<keyword evidence="2" id="KW-1133">Transmembrane helix</keyword>
<keyword evidence="2" id="KW-0812">Transmembrane</keyword>
<proteinExistence type="predicted"/>
<evidence type="ECO:0000313" key="5">
    <source>
        <dbReference type="Proteomes" id="UP000199040"/>
    </source>
</evidence>
<feature type="transmembrane region" description="Helical" evidence="2">
    <location>
        <begin position="21"/>
        <end position="42"/>
    </location>
</feature>
<name>A0A1I2ZN32_9GAMM</name>
<feature type="domain" description="Putative Flp pilus-assembly TadG-like N-terminal" evidence="3">
    <location>
        <begin position="21"/>
        <end position="67"/>
    </location>
</feature>
<dbReference type="STRING" id="442341.SAMN04487959_103229"/>
<sequence length="421" mass="45200">MNPSLTRRRAGSGRSLHGQRGVSTVLMAVALFMLLGFTALAVDGSNLYVARNELHNAADAGALAGARWLYSLDGSSVNAGANVVAQDAAMANTSQGTPVEVVSVLRGHWSFATRTFTPNESLLPVDLAGRTTAELDADPNFINAIEVVTARQTTPVEAFFGTVLGFDNYDVSARAVAYIGFAGALRPNDADQPIAMCKQALLNTDGSYDCSVGRFIPEGDQTGGWTNFLHDTSGATNASELQSLICGDGNPAEMEFGEDIGTNNGQVQSAFSALYDCWTEETERKRLWSLTLPVIDCESGVAPQNPLVGAVELNIVWMVNGENKIDHSPYDQQAGAPTEMTLPAEDVDSSSPGTWTNTSPSGETRWSNFVDNFNLRDQYDEPADWRQKSIYFLPSCTVHEPKGQTGGENYGILARIPVLVD</sequence>
<feature type="region of interest" description="Disordered" evidence="1">
    <location>
        <begin position="343"/>
        <end position="363"/>
    </location>
</feature>
<evidence type="ECO:0000256" key="1">
    <source>
        <dbReference type="SAM" id="MobiDB-lite"/>
    </source>
</evidence>
<dbReference type="InterPro" id="IPR028087">
    <property type="entry name" value="Tad_N"/>
</dbReference>
<organism evidence="4 5">
    <name type="scientific">Modicisalibacter xianhensis</name>
    <dbReference type="NCBI Taxonomy" id="442341"/>
    <lineage>
        <taxon>Bacteria</taxon>
        <taxon>Pseudomonadati</taxon>
        <taxon>Pseudomonadota</taxon>
        <taxon>Gammaproteobacteria</taxon>
        <taxon>Oceanospirillales</taxon>
        <taxon>Halomonadaceae</taxon>
        <taxon>Modicisalibacter</taxon>
    </lineage>
</organism>
<gene>
    <name evidence="4" type="ORF">SAMN04487959_103229</name>
</gene>
<protein>
    <submittedName>
        <fullName evidence="4">Flp pilus assembly protein TadG</fullName>
    </submittedName>
</protein>
<dbReference type="Pfam" id="PF13400">
    <property type="entry name" value="Tad"/>
    <property type="match status" value="1"/>
</dbReference>
<evidence type="ECO:0000259" key="3">
    <source>
        <dbReference type="Pfam" id="PF13400"/>
    </source>
</evidence>
<feature type="compositionally biased region" description="Polar residues" evidence="1">
    <location>
        <begin position="349"/>
        <end position="363"/>
    </location>
</feature>
<keyword evidence="2" id="KW-0472">Membrane</keyword>
<dbReference type="AlphaFoldDB" id="A0A1I2ZN32"/>
<dbReference type="RefSeq" id="WP_092844172.1">
    <property type="nucleotide sequence ID" value="NZ_FOPY01000003.1"/>
</dbReference>
<evidence type="ECO:0000313" key="4">
    <source>
        <dbReference type="EMBL" id="SFH39026.1"/>
    </source>
</evidence>
<accession>A0A1I2ZN32</accession>
<dbReference type="Proteomes" id="UP000199040">
    <property type="component" value="Unassembled WGS sequence"/>
</dbReference>
<keyword evidence="5" id="KW-1185">Reference proteome</keyword>
<evidence type="ECO:0000256" key="2">
    <source>
        <dbReference type="SAM" id="Phobius"/>
    </source>
</evidence>
<reference evidence="4 5" key="1">
    <citation type="submission" date="2016-10" db="EMBL/GenBank/DDBJ databases">
        <authorList>
            <person name="de Groot N.N."/>
        </authorList>
    </citation>
    <scope>NUCLEOTIDE SEQUENCE [LARGE SCALE GENOMIC DNA]</scope>
    <source>
        <strain evidence="4 5">CGMCC 1.6848</strain>
    </source>
</reference>
<dbReference type="EMBL" id="FOPY01000003">
    <property type="protein sequence ID" value="SFH39026.1"/>
    <property type="molecule type" value="Genomic_DNA"/>
</dbReference>